<dbReference type="InterPro" id="IPR012340">
    <property type="entry name" value="NA-bd_OB-fold"/>
</dbReference>
<evidence type="ECO:0000256" key="1">
    <source>
        <dbReference type="ARBA" id="ARBA00001968"/>
    </source>
</evidence>
<dbReference type="GO" id="GO:0005524">
    <property type="term" value="F:ATP binding"/>
    <property type="evidence" value="ECO:0007669"/>
    <property type="project" value="InterPro"/>
</dbReference>
<keyword evidence="5" id="KW-0234">DNA repair</keyword>
<keyword evidence="2" id="KW-0436">Ligase</keyword>
<protein>
    <recommendedName>
        <fullName evidence="6">ATP-dependent DNA ligase family profile domain-containing protein</fullName>
    </recommendedName>
</protein>
<dbReference type="InterPro" id="IPR012310">
    <property type="entry name" value="DNA_ligase_ATP-dep_cent"/>
</dbReference>
<evidence type="ECO:0000256" key="5">
    <source>
        <dbReference type="ARBA" id="ARBA00023204"/>
    </source>
</evidence>
<dbReference type="GO" id="GO:0006281">
    <property type="term" value="P:DNA repair"/>
    <property type="evidence" value="ECO:0007669"/>
    <property type="project" value="UniProtKB-KW"/>
</dbReference>
<dbReference type="Gene3D" id="3.30.470.30">
    <property type="entry name" value="DNA ligase/mRNA capping enzyme"/>
    <property type="match status" value="1"/>
</dbReference>
<dbReference type="InterPro" id="IPR050326">
    <property type="entry name" value="NAD_dep_DNA_ligaseB"/>
</dbReference>
<dbReference type="EMBL" id="MN740509">
    <property type="protein sequence ID" value="QHU30511.1"/>
    <property type="molecule type" value="Genomic_DNA"/>
</dbReference>
<keyword evidence="3" id="KW-0235">DNA replication</keyword>
<dbReference type="SUPFAM" id="SSF56091">
    <property type="entry name" value="DNA ligase/mRNA capping enzyme, catalytic domain"/>
    <property type="match status" value="1"/>
</dbReference>
<keyword evidence="4" id="KW-0227">DNA damage</keyword>
<evidence type="ECO:0000313" key="7">
    <source>
        <dbReference type="EMBL" id="QHU30511.1"/>
    </source>
</evidence>
<dbReference type="GO" id="GO:0006260">
    <property type="term" value="P:DNA replication"/>
    <property type="evidence" value="ECO:0007669"/>
    <property type="project" value="UniProtKB-KW"/>
</dbReference>
<sequence>MQQSKRIYNVAESIKDGTIKGKFVDDRKKFEFEPVKNIDAKNNESTWTISISAFDTEKDKNIRIDPVYYTPPILSQPPKNIITKIYVTIKRHTGHVQTNEDTIVEVGKNLGKANATTPISQAFVEAYRKWFNKNKMANKKSADSLTQNVRPFPMLLKKTGVTKKATLNEEDFKRGVIVQPKLDGIRTVAHMLSDQTIEFYSRKGLAFTGLENIIAEVCQMIIGQNEYKDTEIYLDGEIFINDVPLQEISGAIRGENNKLKEKLEFHVFDCFIIDKELTQKERLDLIKKMYKKKFKYVKLVPTIIVHNQKNVDDIYKKFIDEGFEGAITRRLDGLYRFGIGSQRSSDVLKIKPYNTDEFEIVNYKEGRGKDKGAVTFVLKTDKGIEFSAVPNATLESRKALFKKFEDDETEFNKNYRGKMATIQYADLSKDNVPTQPKYVSIRID</sequence>
<dbReference type="Gene3D" id="2.40.50.140">
    <property type="entry name" value="Nucleic acid-binding proteins"/>
    <property type="match status" value="1"/>
</dbReference>
<comment type="cofactor">
    <cofactor evidence="1">
        <name>a divalent metal cation</name>
        <dbReference type="ChEBI" id="CHEBI:60240"/>
    </cofactor>
</comment>
<evidence type="ECO:0000256" key="4">
    <source>
        <dbReference type="ARBA" id="ARBA00022763"/>
    </source>
</evidence>
<dbReference type="SUPFAM" id="SSF50249">
    <property type="entry name" value="Nucleic acid-binding proteins"/>
    <property type="match status" value="1"/>
</dbReference>
<evidence type="ECO:0000256" key="2">
    <source>
        <dbReference type="ARBA" id="ARBA00022598"/>
    </source>
</evidence>
<name>A0A6C0LLD4_9ZZZZ</name>
<reference evidence="7" key="1">
    <citation type="journal article" date="2020" name="Nature">
        <title>Giant virus diversity and host interactions through global metagenomics.</title>
        <authorList>
            <person name="Schulz F."/>
            <person name="Roux S."/>
            <person name="Paez-Espino D."/>
            <person name="Jungbluth S."/>
            <person name="Walsh D.A."/>
            <person name="Denef V.J."/>
            <person name="McMahon K.D."/>
            <person name="Konstantinidis K.T."/>
            <person name="Eloe-Fadrosh E.A."/>
            <person name="Kyrpides N.C."/>
            <person name="Woyke T."/>
        </authorList>
    </citation>
    <scope>NUCLEOTIDE SEQUENCE</scope>
    <source>
        <strain evidence="7">GVMAG-M-3300027833-19</strain>
    </source>
</reference>
<evidence type="ECO:0000256" key="3">
    <source>
        <dbReference type="ARBA" id="ARBA00022705"/>
    </source>
</evidence>
<accession>A0A6C0LLD4</accession>
<dbReference type="PANTHER" id="PTHR47810">
    <property type="entry name" value="DNA LIGASE"/>
    <property type="match status" value="1"/>
</dbReference>
<dbReference type="GO" id="GO:0003910">
    <property type="term" value="F:DNA ligase (ATP) activity"/>
    <property type="evidence" value="ECO:0007669"/>
    <property type="project" value="InterPro"/>
</dbReference>
<dbReference type="PANTHER" id="PTHR47810:SF1">
    <property type="entry name" value="DNA LIGASE B"/>
    <property type="match status" value="1"/>
</dbReference>
<feature type="domain" description="ATP-dependent DNA ligase family profile" evidence="6">
    <location>
        <begin position="256"/>
        <end position="352"/>
    </location>
</feature>
<organism evidence="7">
    <name type="scientific">viral metagenome</name>
    <dbReference type="NCBI Taxonomy" id="1070528"/>
    <lineage>
        <taxon>unclassified sequences</taxon>
        <taxon>metagenomes</taxon>
        <taxon>organismal metagenomes</taxon>
    </lineage>
</organism>
<dbReference type="Pfam" id="PF01068">
    <property type="entry name" value="DNA_ligase_A_M"/>
    <property type="match status" value="1"/>
</dbReference>
<evidence type="ECO:0000259" key="6">
    <source>
        <dbReference type="PROSITE" id="PS50160"/>
    </source>
</evidence>
<dbReference type="GO" id="GO:0006310">
    <property type="term" value="P:DNA recombination"/>
    <property type="evidence" value="ECO:0007669"/>
    <property type="project" value="InterPro"/>
</dbReference>
<dbReference type="AlphaFoldDB" id="A0A6C0LLD4"/>
<dbReference type="PROSITE" id="PS50160">
    <property type="entry name" value="DNA_LIGASE_A3"/>
    <property type="match status" value="1"/>
</dbReference>
<proteinExistence type="predicted"/>